<proteinExistence type="inferred from homology"/>
<evidence type="ECO:0000256" key="2">
    <source>
        <dbReference type="ARBA" id="ARBA00023015"/>
    </source>
</evidence>
<reference evidence="6 7" key="1">
    <citation type="submission" date="2023-07" db="EMBL/GenBank/DDBJ databases">
        <title>Genomic Encyclopedia of Type Strains, Phase IV (KMG-IV): sequencing the most valuable type-strain genomes for metagenomic binning, comparative biology and taxonomic classification.</title>
        <authorList>
            <person name="Goeker M."/>
        </authorList>
    </citation>
    <scope>NUCLEOTIDE SEQUENCE [LARGE SCALE GENOMIC DNA]</scope>
    <source>
        <strain evidence="6 7">DSM 5896</strain>
    </source>
</reference>
<dbReference type="Proteomes" id="UP001237448">
    <property type="component" value="Unassembled WGS sequence"/>
</dbReference>
<evidence type="ECO:0000256" key="1">
    <source>
        <dbReference type="ARBA" id="ARBA00010466"/>
    </source>
</evidence>
<dbReference type="EMBL" id="JAUSVK010000001">
    <property type="protein sequence ID" value="MDQ0394280.1"/>
    <property type="molecule type" value="Genomic_DNA"/>
</dbReference>
<name>A0ABU0FI73_9HYPH</name>
<evidence type="ECO:0000256" key="4">
    <source>
        <dbReference type="ARBA" id="ARBA00023163"/>
    </source>
</evidence>
<comment type="similarity">
    <text evidence="1">Belongs to the SorC transcriptional regulatory family.</text>
</comment>
<organism evidence="6 7">
    <name type="scientific">Labrys monachus</name>
    <dbReference type="NCBI Taxonomy" id="217067"/>
    <lineage>
        <taxon>Bacteria</taxon>
        <taxon>Pseudomonadati</taxon>
        <taxon>Pseudomonadota</taxon>
        <taxon>Alphaproteobacteria</taxon>
        <taxon>Hyphomicrobiales</taxon>
        <taxon>Xanthobacteraceae</taxon>
        <taxon>Labrys</taxon>
    </lineage>
</organism>
<dbReference type="Gene3D" id="3.40.50.1360">
    <property type="match status" value="1"/>
</dbReference>
<feature type="domain" description="Sugar-binding" evidence="5">
    <location>
        <begin position="67"/>
        <end position="309"/>
    </location>
</feature>
<dbReference type="InterPro" id="IPR051054">
    <property type="entry name" value="SorC_transcr_regulators"/>
</dbReference>
<dbReference type="InterPro" id="IPR009057">
    <property type="entry name" value="Homeodomain-like_sf"/>
</dbReference>
<dbReference type="Pfam" id="PF04198">
    <property type="entry name" value="Sugar-bind"/>
    <property type="match status" value="1"/>
</dbReference>
<dbReference type="InterPro" id="IPR037171">
    <property type="entry name" value="NagB/RpiA_transferase-like"/>
</dbReference>
<dbReference type="PANTHER" id="PTHR34294">
    <property type="entry name" value="TRANSCRIPTIONAL REGULATOR-RELATED"/>
    <property type="match status" value="1"/>
</dbReference>
<keyword evidence="3 6" id="KW-0238">DNA-binding</keyword>
<evidence type="ECO:0000259" key="5">
    <source>
        <dbReference type="Pfam" id="PF04198"/>
    </source>
</evidence>
<gene>
    <name evidence="6" type="ORF">J3R73_004072</name>
</gene>
<accession>A0ABU0FI73</accession>
<dbReference type="SUPFAM" id="SSF100950">
    <property type="entry name" value="NagB/RpiA/CoA transferase-like"/>
    <property type="match status" value="1"/>
</dbReference>
<evidence type="ECO:0000313" key="6">
    <source>
        <dbReference type="EMBL" id="MDQ0394280.1"/>
    </source>
</evidence>
<comment type="caution">
    <text evidence="6">The sequence shown here is derived from an EMBL/GenBank/DDBJ whole genome shotgun (WGS) entry which is preliminary data.</text>
</comment>
<dbReference type="InterPro" id="IPR036388">
    <property type="entry name" value="WH-like_DNA-bd_sf"/>
</dbReference>
<dbReference type="GO" id="GO:0003677">
    <property type="term" value="F:DNA binding"/>
    <property type="evidence" value="ECO:0007669"/>
    <property type="project" value="UniProtKB-KW"/>
</dbReference>
<dbReference type="InterPro" id="IPR007324">
    <property type="entry name" value="Sugar-bd_dom_put"/>
</dbReference>
<sequence>MQPPNEAGASRAMLHTVAKLHYEADLSQVEIARRLQLSAATISRLLRRAREEGIVRIEIVDPVSPEEIEERLVQRLGLRRALVIDAPEAGTLASLAAPVGTMLKERGLGQGGVLAIGWGRAVRAVIQSGLPRLPGVVTVPANGAMQETAEHFQINEFVRLAAEQAGGSPRFLHAPYLPSKPLRDAFLADAGFQDTIALWDRVDAAIVGIGLPHAADPSQGRQVVTPDEIDLFGAVGDVIRHYFDVQGNLVPWDGENRLLAMSPAQLRAVPLVIGVAAAVAKAPAILGAARGGLVNALVTDMRTAQAILALP</sequence>
<dbReference type="Pfam" id="PF13412">
    <property type="entry name" value="HTH_24"/>
    <property type="match status" value="1"/>
</dbReference>
<evidence type="ECO:0000313" key="7">
    <source>
        <dbReference type="Proteomes" id="UP001237448"/>
    </source>
</evidence>
<keyword evidence="7" id="KW-1185">Reference proteome</keyword>
<keyword evidence="4" id="KW-0804">Transcription</keyword>
<dbReference type="Gene3D" id="1.10.10.10">
    <property type="entry name" value="Winged helix-like DNA-binding domain superfamily/Winged helix DNA-binding domain"/>
    <property type="match status" value="1"/>
</dbReference>
<dbReference type="PANTHER" id="PTHR34294:SF1">
    <property type="entry name" value="TRANSCRIPTIONAL REGULATOR LSRR"/>
    <property type="match status" value="1"/>
</dbReference>
<dbReference type="SUPFAM" id="SSF46689">
    <property type="entry name" value="Homeodomain-like"/>
    <property type="match status" value="1"/>
</dbReference>
<protein>
    <submittedName>
        <fullName evidence="6">DNA-binding transcriptional regulator LsrR (DeoR family)</fullName>
    </submittedName>
</protein>
<keyword evidence="2" id="KW-0805">Transcription regulation</keyword>
<evidence type="ECO:0000256" key="3">
    <source>
        <dbReference type="ARBA" id="ARBA00023125"/>
    </source>
</evidence>